<comment type="caution">
    <text evidence="1">The sequence shown here is derived from an EMBL/GenBank/DDBJ whole genome shotgun (WGS) entry which is preliminary data.</text>
</comment>
<organism evidence="1 2">
    <name type="scientific">Xylaria arbuscula</name>
    <dbReference type="NCBI Taxonomy" id="114810"/>
    <lineage>
        <taxon>Eukaryota</taxon>
        <taxon>Fungi</taxon>
        <taxon>Dikarya</taxon>
        <taxon>Ascomycota</taxon>
        <taxon>Pezizomycotina</taxon>
        <taxon>Sordariomycetes</taxon>
        <taxon>Xylariomycetidae</taxon>
        <taxon>Xylariales</taxon>
        <taxon>Xylariaceae</taxon>
        <taxon>Xylaria</taxon>
    </lineage>
</organism>
<dbReference type="SUPFAM" id="SSF57701">
    <property type="entry name" value="Zn2/Cys6 DNA-binding domain"/>
    <property type="match status" value="1"/>
</dbReference>
<dbReference type="Gene3D" id="1.25.40.20">
    <property type="entry name" value="Ankyrin repeat-containing domain"/>
    <property type="match status" value="1"/>
</dbReference>
<dbReference type="Gene3D" id="4.10.240.10">
    <property type="entry name" value="Zn(2)-C6 fungal-type DNA-binding domain"/>
    <property type="match status" value="1"/>
</dbReference>
<dbReference type="InterPro" id="IPR036864">
    <property type="entry name" value="Zn2-C6_fun-type_DNA-bd_sf"/>
</dbReference>
<dbReference type="VEuPathDB" id="FungiDB:F4678DRAFT_446967"/>
<dbReference type="AlphaFoldDB" id="A0A9W8NIZ0"/>
<sequence>MAQSIAEPVENKEKTRRGKCVMIIEAFTGHEQQPIDDSNSDRPRKRRRYSYLKCSFCRRDKQRCTPQGRLNGQRCHRCLEKGFACSPSMTTKASKEETLAMEAQYMASGEPLLEDLIMLLSWHRMLFFVESVALRIATHMRRGERSLFGFRGEGLRAITYGIQRLLHEVISIEFPMLVQALASEKDLTRRQVISSAVKAHLQAHPTIYGDKFLDQIHELTIDETLSTKETNRRLTAIDDIVNILHMPYWNSNNTMRGNNDLVAERYIRAWEGLQEQFEDMCLRHSLPLTMEKFPFVHDLWLRRTGGSCGFLRSLKVADTNSTLKEDYLGRSSLHFQLDNAYELYRIGEYMPSELEEGKNILIDTADAFGRTPLHIACAMDRQRESRVRAPLDITLVYQHNLQLEYIKRLLERDANINLRDAWDLRAIDYAIIDRREDILDLFHKIRGVQVDDIRVKIRQAREATRNALAVGDRT</sequence>
<dbReference type="GO" id="GO:0000981">
    <property type="term" value="F:DNA-binding transcription factor activity, RNA polymerase II-specific"/>
    <property type="evidence" value="ECO:0007669"/>
    <property type="project" value="InterPro"/>
</dbReference>
<protein>
    <recommendedName>
        <fullName evidence="3">Zn(2)-C6 fungal-type domain-containing protein</fullName>
    </recommendedName>
</protein>
<dbReference type="InterPro" id="IPR036770">
    <property type="entry name" value="Ankyrin_rpt-contain_sf"/>
</dbReference>
<accession>A0A9W8NIZ0</accession>
<name>A0A9W8NIZ0_9PEZI</name>
<dbReference type="SUPFAM" id="SSF48403">
    <property type="entry name" value="Ankyrin repeat"/>
    <property type="match status" value="1"/>
</dbReference>
<dbReference type="EMBL" id="JANPWZ010000351">
    <property type="protein sequence ID" value="KAJ3577536.1"/>
    <property type="molecule type" value="Genomic_DNA"/>
</dbReference>
<keyword evidence="2" id="KW-1185">Reference proteome</keyword>
<reference evidence="1" key="1">
    <citation type="submission" date="2022-07" db="EMBL/GenBank/DDBJ databases">
        <title>Genome Sequence of Xylaria arbuscula.</title>
        <authorList>
            <person name="Buettner E."/>
        </authorList>
    </citation>
    <scope>NUCLEOTIDE SEQUENCE</scope>
    <source>
        <strain evidence="1">VT107</strain>
    </source>
</reference>
<proteinExistence type="predicted"/>
<evidence type="ECO:0000313" key="2">
    <source>
        <dbReference type="Proteomes" id="UP001148614"/>
    </source>
</evidence>
<evidence type="ECO:0008006" key="3">
    <source>
        <dbReference type="Google" id="ProtNLM"/>
    </source>
</evidence>
<dbReference type="Proteomes" id="UP001148614">
    <property type="component" value="Unassembled WGS sequence"/>
</dbReference>
<dbReference type="GO" id="GO:0008270">
    <property type="term" value="F:zinc ion binding"/>
    <property type="evidence" value="ECO:0007669"/>
    <property type="project" value="InterPro"/>
</dbReference>
<evidence type="ECO:0000313" key="1">
    <source>
        <dbReference type="EMBL" id="KAJ3577536.1"/>
    </source>
</evidence>
<gene>
    <name evidence="1" type="ORF">NPX13_g3029</name>
</gene>